<evidence type="ECO:0000313" key="1">
    <source>
        <dbReference type="EMBL" id="ELQ39236.1"/>
    </source>
</evidence>
<dbReference type="AlphaFoldDB" id="A0AA97NZL9"/>
<sequence length="186" mass="20100">MSSELCGRQKGTDQVSKYEVVGRHPCSKTKILCTLVTWSRLFGGDADPGRHEAAQLFVVPLRKIQWGQRGPKCVVNSATAEALLPASGMKDLALTTHRSLFIQAGKIATVSTLKVSSAAKLRTLHIALHRACSYSASTTDGENHLIAEYCRVPETLATLLAFKREATSATKSYTCPHDILSPCVSS</sequence>
<accession>A0AA97NZL9</accession>
<protein>
    <submittedName>
        <fullName evidence="1">Uncharacterized protein</fullName>
    </submittedName>
</protein>
<proteinExistence type="predicted"/>
<name>A0AA97NZL9_PYRO3</name>
<reference evidence="1" key="1">
    <citation type="journal article" date="2012" name="PLoS Genet.">
        <title>Comparative analysis of the genomes of two field isolates of the rice blast fungus Magnaporthe oryzae.</title>
        <authorList>
            <person name="Xue M."/>
            <person name="Yang J."/>
            <person name="Li Z."/>
            <person name="Hu S."/>
            <person name="Yao N."/>
            <person name="Dean R.A."/>
            <person name="Zhao W."/>
            <person name="Shen M."/>
            <person name="Zhang H."/>
            <person name="Li C."/>
            <person name="Liu L."/>
            <person name="Cao L."/>
            <person name="Xu X."/>
            <person name="Xing Y."/>
            <person name="Hsiang T."/>
            <person name="Zhang Z."/>
            <person name="Xu J.R."/>
            <person name="Peng Y.L."/>
        </authorList>
    </citation>
    <scope>NUCLEOTIDE SEQUENCE</scope>
    <source>
        <strain evidence="1">Y34</strain>
    </source>
</reference>
<dbReference type="EMBL" id="JH793827">
    <property type="protein sequence ID" value="ELQ39236.1"/>
    <property type="molecule type" value="Genomic_DNA"/>
</dbReference>
<gene>
    <name evidence="1" type="ORF">OOU_Y34scaffold00511g26</name>
</gene>
<organism evidence="1">
    <name type="scientific">Pyricularia oryzae (strain Y34)</name>
    <name type="common">Rice blast fungus</name>
    <name type="synonym">Magnaporthe oryzae</name>
    <dbReference type="NCBI Taxonomy" id="1143189"/>
    <lineage>
        <taxon>Eukaryota</taxon>
        <taxon>Fungi</taxon>
        <taxon>Dikarya</taxon>
        <taxon>Ascomycota</taxon>
        <taxon>Pezizomycotina</taxon>
        <taxon>Sordariomycetes</taxon>
        <taxon>Sordariomycetidae</taxon>
        <taxon>Magnaporthales</taxon>
        <taxon>Pyriculariaceae</taxon>
        <taxon>Pyricularia</taxon>
    </lineage>
</organism>
<dbReference type="Proteomes" id="UP000011086">
    <property type="component" value="Unassembled WGS sequence"/>
</dbReference>